<dbReference type="Proteomes" id="UP000006038">
    <property type="component" value="Chromosome 9"/>
</dbReference>
<accession>J3MY53</accession>
<proteinExistence type="predicted"/>
<reference evidence="1" key="2">
    <citation type="submission" date="2013-04" db="UniProtKB">
        <authorList>
            <consortium name="EnsemblPlants"/>
        </authorList>
    </citation>
    <scope>IDENTIFICATION</scope>
</reference>
<organism evidence="1">
    <name type="scientific">Oryza brachyantha</name>
    <name type="common">malo sina</name>
    <dbReference type="NCBI Taxonomy" id="4533"/>
    <lineage>
        <taxon>Eukaryota</taxon>
        <taxon>Viridiplantae</taxon>
        <taxon>Streptophyta</taxon>
        <taxon>Embryophyta</taxon>
        <taxon>Tracheophyta</taxon>
        <taxon>Spermatophyta</taxon>
        <taxon>Magnoliopsida</taxon>
        <taxon>Liliopsida</taxon>
        <taxon>Poales</taxon>
        <taxon>Poaceae</taxon>
        <taxon>BOP clade</taxon>
        <taxon>Oryzoideae</taxon>
        <taxon>Oryzeae</taxon>
        <taxon>Oryzinae</taxon>
        <taxon>Oryza</taxon>
    </lineage>
</organism>
<evidence type="ECO:0000313" key="2">
    <source>
        <dbReference type="Proteomes" id="UP000006038"/>
    </source>
</evidence>
<protein>
    <submittedName>
        <fullName evidence="1">Uncharacterized protein</fullName>
    </submittedName>
</protein>
<sequence>MALPSSRSKPALVPTKITSRKKDALFVFHSNHRLIIVSCTACLQICNAVLCLGRDHTYVNNMCSTKS</sequence>
<dbReference type="AlphaFoldDB" id="J3MY53"/>
<name>J3MY53_ORYBR</name>
<evidence type="ECO:0000313" key="1">
    <source>
        <dbReference type="EnsemblPlants" id="OB09G19320.1"/>
    </source>
</evidence>
<dbReference type="HOGENOM" id="CLU_2816532_0_0_1"/>
<reference evidence="1" key="1">
    <citation type="journal article" date="2013" name="Nat. Commun.">
        <title>Whole-genome sequencing of Oryza brachyantha reveals mechanisms underlying Oryza genome evolution.</title>
        <authorList>
            <person name="Chen J."/>
            <person name="Huang Q."/>
            <person name="Gao D."/>
            <person name="Wang J."/>
            <person name="Lang Y."/>
            <person name="Liu T."/>
            <person name="Li B."/>
            <person name="Bai Z."/>
            <person name="Luis Goicoechea J."/>
            <person name="Liang C."/>
            <person name="Chen C."/>
            <person name="Zhang W."/>
            <person name="Sun S."/>
            <person name="Liao Y."/>
            <person name="Zhang X."/>
            <person name="Yang L."/>
            <person name="Song C."/>
            <person name="Wang M."/>
            <person name="Shi J."/>
            <person name="Liu G."/>
            <person name="Liu J."/>
            <person name="Zhou H."/>
            <person name="Zhou W."/>
            <person name="Yu Q."/>
            <person name="An N."/>
            <person name="Chen Y."/>
            <person name="Cai Q."/>
            <person name="Wang B."/>
            <person name="Liu B."/>
            <person name="Min J."/>
            <person name="Huang Y."/>
            <person name="Wu H."/>
            <person name="Li Z."/>
            <person name="Zhang Y."/>
            <person name="Yin Y."/>
            <person name="Song W."/>
            <person name="Jiang J."/>
            <person name="Jackson S.A."/>
            <person name="Wing R.A."/>
            <person name="Wang J."/>
            <person name="Chen M."/>
        </authorList>
    </citation>
    <scope>NUCLEOTIDE SEQUENCE [LARGE SCALE GENOMIC DNA]</scope>
    <source>
        <strain evidence="1">cv. IRGC 101232</strain>
    </source>
</reference>
<dbReference type="Gramene" id="OB09G19320.1">
    <property type="protein sequence ID" value="OB09G19320.1"/>
    <property type="gene ID" value="OB09G19320"/>
</dbReference>
<dbReference type="EnsemblPlants" id="OB09G19320.1">
    <property type="protein sequence ID" value="OB09G19320.1"/>
    <property type="gene ID" value="OB09G19320"/>
</dbReference>
<keyword evidence="2" id="KW-1185">Reference proteome</keyword>